<dbReference type="InterPro" id="IPR036390">
    <property type="entry name" value="WH_DNA-bd_sf"/>
</dbReference>
<evidence type="ECO:0000256" key="3">
    <source>
        <dbReference type="ARBA" id="ARBA00023125"/>
    </source>
</evidence>
<evidence type="ECO:0000313" key="8">
    <source>
        <dbReference type="Proteomes" id="UP000429811"/>
    </source>
</evidence>
<evidence type="ECO:0000256" key="4">
    <source>
        <dbReference type="ARBA" id="ARBA00023163"/>
    </source>
</evidence>
<dbReference type="GO" id="GO:0005829">
    <property type="term" value="C:cytosol"/>
    <property type="evidence" value="ECO:0007669"/>
    <property type="project" value="TreeGrafter"/>
</dbReference>
<evidence type="ECO:0000313" key="6">
    <source>
        <dbReference type="EMBL" id="MDB7935222.1"/>
    </source>
</evidence>
<organism evidence="7 8">
    <name type="scientific">Flavonifractor plautii</name>
    <name type="common">Fusobacterium plautii</name>
    <dbReference type="NCBI Taxonomy" id="292800"/>
    <lineage>
        <taxon>Bacteria</taxon>
        <taxon>Bacillati</taxon>
        <taxon>Bacillota</taxon>
        <taxon>Clostridia</taxon>
        <taxon>Eubacteriales</taxon>
        <taxon>Oscillospiraceae</taxon>
        <taxon>Flavonifractor</taxon>
    </lineage>
</organism>
<sequence length="335" mass="37451">MIYEKYHYIEKVASLRSISKAAQELYISQPALTRIISSVEKELGIMLFNRSVLPLQLTYAGERFLEEARRILDLDAALRKELQEISEAKRGHLSIGANYAANALWLPHILPVFRREYPGISISIFQQSSPLFEKELLKGDIDLAFTTQSAPSKSLSYVYLSSALLLVFIPNTSPILRGRDISHNSLDCPLTVSPEELNHQDFVLLHPSDGLGHTISALLEENRIRPSHILYAPNIVACYRLAAAGMGITFATPYSTRYTLPGAVPVIAQLSTGTVYEQNAIAYPKDKQLSTSEERFIELSRQKVSTHPLLQPLSTAQWDSLRSASPGLEMESNYF</sequence>
<evidence type="ECO:0000259" key="5">
    <source>
        <dbReference type="PROSITE" id="PS50931"/>
    </source>
</evidence>
<dbReference type="SUPFAM" id="SSF46785">
    <property type="entry name" value="Winged helix' DNA-binding domain"/>
    <property type="match status" value="1"/>
</dbReference>
<keyword evidence="4" id="KW-0804">Transcription</keyword>
<dbReference type="Pfam" id="PF00126">
    <property type="entry name" value="HTH_1"/>
    <property type="match status" value="1"/>
</dbReference>
<gene>
    <name evidence="7" type="ORF">GKE90_18925</name>
    <name evidence="6" type="ORF">PNE06_19235</name>
</gene>
<feature type="domain" description="HTH lysR-type" evidence="5">
    <location>
        <begin position="1"/>
        <end position="58"/>
    </location>
</feature>
<dbReference type="PRINTS" id="PR00039">
    <property type="entry name" value="HTHLYSR"/>
</dbReference>
<dbReference type="InterPro" id="IPR005119">
    <property type="entry name" value="LysR_subst-bd"/>
</dbReference>
<dbReference type="GO" id="GO:0003677">
    <property type="term" value="F:DNA binding"/>
    <property type="evidence" value="ECO:0007669"/>
    <property type="project" value="UniProtKB-KW"/>
</dbReference>
<dbReference type="SUPFAM" id="SSF53850">
    <property type="entry name" value="Periplasmic binding protein-like II"/>
    <property type="match status" value="1"/>
</dbReference>
<dbReference type="Proteomes" id="UP000429811">
    <property type="component" value="Unassembled WGS sequence"/>
</dbReference>
<dbReference type="AlphaFoldDB" id="A0A6I2RNM0"/>
<dbReference type="CDD" id="cd05466">
    <property type="entry name" value="PBP2_LTTR_substrate"/>
    <property type="match status" value="1"/>
</dbReference>
<name>A0A6I2RNM0_FLAPL</name>
<dbReference type="EMBL" id="WKPO01000041">
    <property type="protein sequence ID" value="MSB50737.1"/>
    <property type="molecule type" value="Genomic_DNA"/>
</dbReference>
<evidence type="ECO:0000256" key="1">
    <source>
        <dbReference type="ARBA" id="ARBA00009437"/>
    </source>
</evidence>
<reference evidence="7 8" key="1">
    <citation type="journal article" date="2019" name="Nat. Med.">
        <title>A library of human gut bacterial isolates paired with longitudinal multiomics data enables mechanistic microbiome research.</title>
        <authorList>
            <person name="Poyet M."/>
            <person name="Groussin M."/>
            <person name="Gibbons S.M."/>
            <person name="Avila-Pacheco J."/>
            <person name="Jiang X."/>
            <person name="Kearney S.M."/>
            <person name="Perrotta A.R."/>
            <person name="Berdy B."/>
            <person name="Zhao S."/>
            <person name="Lieberman T.D."/>
            <person name="Swanson P.K."/>
            <person name="Smith M."/>
            <person name="Roesemann S."/>
            <person name="Alexander J.E."/>
            <person name="Rich S.A."/>
            <person name="Livny J."/>
            <person name="Vlamakis H."/>
            <person name="Clish C."/>
            <person name="Bullock K."/>
            <person name="Deik A."/>
            <person name="Scott J."/>
            <person name="Pierce K.A."/>
            <person name="Xavier R.J."/>
            <person name="Alm E.J."/>
        </authorList>
    </citation>
    <scope>NUCLEOTIDE SEQUENCE [LARGE SCALE GENOMIC DNA]</scope>
    <source>
        <strain evidence="7 8">BIOML-A5</strain>
    </source>
</reference>
<keyword evidence="3" id="KW-0238">DNA-binding</keyword>
<dbReference type="GO" id="GO:0003700">
    <property type="term" value="F:DNA-binding transcription factor activity"/>
    <property type="evidence" value="ECO:0007669"/>
    <property type="project" value="InterPro"/>
</dbReference>
<reference evidence="6" key="2">
    <citation type="submission" date="2023-01" db="EMBL/GenBank/DDBJ databases">
        <title>Human gut microbiome strain richness.</title>
        <authorList>
            <person name="Chen-Liaw A."/>
        </authorList>
    </citation>
    <scope>NUCLEOTIDE SEQUENCE</scope>
    <source>
        <strain evidence="6">1001287st1_F4_1001285I_161205</strain>
    </source>
</reference>
<proteinExistence type="inferred from homology"/>
<accession>A0A6I2RNM0</accession>
<dbReference type="PROSITE" id="PS50931">
    <property type="entry name" value="HTH_LYSR"/>
    <property type="match status" value="1"/>
</dbReference>
<dbReference type="Gene3D" id="3.40.190.290">
    <property type="match status" value="1"/>
</dbReference>
<dbReference type="InterPro" id="IPR000847">
    <property type="entry name" value="LysR_HTH_N"/>
</dbReference>
<dbReference type="InterPro" id="IPR050950">
    <property type="entry name" value="HTH-type_LysR_regulators"/>
</dbReference>
<dbReference type="EMBL" id="JAQLWV010000039">
    <property type="protein sequence ID" value="MDB7935222.1"/>
    <property type="molecule type" value="Genomic_DNA"/>
</dbReference>
<keyword evidence="2" id="KW-0805">Transcription regulation</keyword>
<dbReference type="RefSeq" id="WP_154250876.1">
    <property type="nucleotide sequence ID" value="NZ_CP084007.1"/>
</dbReference>
<comment type="caution">
    <text evidence="7">The sequence shown here is derived from an EMBL/GenBank/DDBJ whole genome shotgun (WGS) entry which is preliminary data.</text>
</comment>
<dbReference type="Gene3D" id="1.10.10.10">
    <property type="entry name" value="Winged helix-like DNA-binding domain superfamily/Winged helix DNA-binding domain"/>
    <property type="match status" value="1"/>
</dbReference>
<dbReference type="Pfam" id="PF03466">
    <property type="entry name" value="LysR_substrate"/>
    <property type="match status" value="1"/>
</dbReference>
<comment type="similarity">
    <text evidence="1">Belongs to the LysR transcriptional regulatory family.</text>
</comment>
<dbReference type="Proteomes" id="UP001211173">
    <property type="component" value="Unassembled WGS sequence"/>
</dbReference>
<evidence type="ECO:0000313" key="7">
    <source>
        <dbReference type="EMBL" id="MSB50737.1"/>
    </source>
</evidence>
<evidence type="ECO:0000256" key="2">
    <source>
        <dbReference type="ARBA" id="ARBA00023015"/>
    </source>
</evidence>
<dbReference type="InterPro" id="IPR036388">
    <property type="entry name" value="WH-like_DNA-bd_sf"/>
</dbReference>
<protein>
    <submittedName>
        <fullName evidence="7">LysR family transcriptional regulator</fullName>
    </submittedName>
</protein>
<dbReference type="PANTHER" id="PTHR30419">
    <property type="entry name" value="HTH-TYPE TRANSCRIPTIONAL REGULATOR YBHD"/>
    <property type="match status" value="1"/>
</dbReference>